<sequence length="65" mass="6271">MKAKYGIVTAAMLVAVGAAWAGAGGTATTQNESATPSVMLTGEPLAPPAAPAPTAPIATHSLHSS</sequence>
<feature type="compositionally biased region" description="Pro residues" evidence="1">
    <location>
        <begin position="45"/>
        <end position="54"/>
    </location>
</feature>
<evidence type="ECO:0000256" key="2">
    <source>
        <dbReference type="SAM" id="SignalP"/>
    </source>
</evidence>
<dbReference type="KEGG" id="svt:SVTN_00400"/>
<dbReference type="EMBL" id="CP010407">
    <property type="protein sequence ID" value="AJF63226.1"/>
    <property type="molecule type" value="Genomic_DNA"/>
</dbReference>
<evidence type="ECO:0000313" key="4">
    <source>
        <dbReference type="Proteomes" id="UP000031774"/>
    </source>
</evidence>
<dbReference type="RefSeq" id="WP_041127311.1">
    <property type="nucleotide sequence ID" value="NZ_CP010407.1"/>
</dbReference>
<accession>A0A0B5HRZ0</accession>
<dbReference type="Proteomes" id="UP000031774">
    <property type="component" value="Chromosome"/>
</dbReference>
<keyword evidence="4" id="KW-1185">Reference proteome</keyword>
<evidence type="ECO:0000256" key="1">
    <source>
        <dbReference type="SAM" id="MobiDB-lite"/>
    </source>
</evidence>
<proteinExistence type="predicted"/>
<name>A0A0B5HRZ0_9ACTN</name>
<evidence type="ECO:0008006" key="5">
    <source>
        <dbReference type="Google" id="ProtNLM"/>
    </source>
</evidence>
<dbReference type="HOGENOM" id="CLU_2848164_0_0_11"/>
<reference evidence="3 4" key="1">
    <citation type="submission" date="2014-12" db="EMBL/GenBank/DDBJ databases">
        <title>Complete genome sequence of Streptomyces vietnamensis strain GIMV4.0001, a genetic manipulable producer of the benzoisochromanequinone antibiotic granaticin.</title>
        <authorList>
            <person name="Deng M.R."/>
            <person name="Guo J."/>
            <person name="Ma L.Y."/>
            <person name="Feng G.D."/>
            <person name="Mo C.Y."/>
            <person name="Zhu H.H."/>
        </authorList>
    </citation>
    <scope>NUCLEOTIDE SEQUENCE [LARGE SCALE GENOMIC DNA]</scope>
    <source>
        <strain evidence="4">GIMV4.0001</strain>
    </source>
</reference>
<feature type="region of interest" description="Disordered" evidence="1">
    <location>
        <begin position="25"/>
        <end position="65"/>
    </location>
</feature>
<feature type="chain" id="PRO_5002116379" description="Lipoprotein" evidence="2">
    <location>
        <begin position="22"/>
        <end position="65"/>
    </location>
</feature>
<feature type="signal peptide" evidence="2">
    <location>
        <begin position="1"/>
        <end position="21"/>
    </location>
</feature>
<keyword evidence="2" id="KW-0732">Signal</keyword>
<organism evidence="3 4">
    <name type="scientific">Streptomyces vietnamensis</name>
    <dbReference type="NCBI Taxonomy" id="362257"/>
    <lineage>
        <taxon>Bacteria</taxon>
        <taxon>Bacillati</taxon>
        <taxon>Actinomycetota</taxon>
        <taxon>Actinomycetes</taxon>
        <taxon>Kitasatosporales</taxon>
        <taxon>Streptomycetaceae</taxon>
        <taxon>Streptomyces</taxon>
    </lineage>
</organism>
<protein>
    <recommendedName>
        <fullName evidence="5">Lipoprotein</fullName>
    </recommendedName>
</protein>
<evidence type="ECO:0000313" key="3">
    <source>
        <dbReference type="EMBL" id="AJF63226.1"/>
    </source>
</evidence>
<gene>
    <name evidence="3" type="ORF">SVTN_00400</name>
</gene>
<dbReference type="AlphaFoldDB" id="A0A0B5HRZ0"/>